<evidence type="ECO:0000313" key="2">
    <source>
        <dbReference type="EMBL" id="SEN43442.1"/>
    </source>
</evidence>
<keyword evidence="4" id="KW-1185">Reference proteome</keyword>
<evidence type="ECO:0000313" key="4">
    <source>
        <dbReference type="Proteomes" id="UP000683429"/>
    </source>
</evidence>
<reference evidence="1 4" key="2">
    <citation type="submission" date="2021-06" db="EMBL/GenBank/DDBJ databases">
        <title>Whole genome sequence of Paenibacillus sophorae DSM23020 for comparative genomics.</title>
        <authorList>
            <person name="Kim M.-J."/>
            <person name="Lee G."/>
            <person name="Shin J.-H."/>
        </authorList>
    </citation>
    <scope>NUCLEOTIDE SEQUENCE [LARGE SCALE GENOMIC DNA]</scope>
    <source>
        <strain evidence="1 4">DSM 23020</strain>
    </source>
</reference>
<reference evidence="2 3" key="1">
    <citation type="submission" date="2016-10" db="EMBL/GenBank/DDBJ databases">
        <authorList>
            <person name="de Groot N.N."/>
        </authorList>
    </citation>
    <scope>NUCLEOTIDE SEQUENCE [LARGE SCALE GENOMIC DNA]</scope>
    <source>
        <strain evidence="2 3">CGMCC 1.10238</strain>
    </source>
</reference>
<dbReference type="RefSeq" id="WP_036588056.1">
    <property type="nucleotide sequence ID" value="NZ_CP076607.1"/>
</dbReference>
<name>A0A1H8GHG6_9BACL</name>
<dbReference type="Proteomes" id="UP000683429">
    <property type="component" value="Chromosome"/>
</dbReference>
<evidence type="ECO:0000313" key="1">
    <source>
        <dbReference type="EMBL" id="QWU14226.1"/>
    </source>
</evidence>
<gene>
    <name evidence="1" type="ORF">KP014_20155</name>
    <name evidence="2" type="ORF">SAMN04487895_101517</name>
</gene>
<dbReference type="EMBL" id="CP076607">
    <property type="protein sequence ID" value="QWU14226.1"/>
    <property type="molecule type" value="Genomic_DNA"/>
</dbReference>
<dbReference type="EMBL" id="FODH01000001">
    <property type="protein sequence ID" value="SEN43442.1"/>
    <property type="molecule type" value="Genomic_DNA"/>
</dbReference>
<organism evidence="2 3">
    <name type="scientific">Paenibacillus sophorae</name>
    <dbReference type="NCBI Taxonomy" id="1333845"/>
    <lineage>
        <taxon>Bacteria</taxon>
        <taxon>Bacillati</taxon>
        <taxon>Bacillota</taxon>
        <taxon>Bacilli</taxon>
        <taxon>Bacillales</taxon>
        <taxon>Paenibacillaceae</taxon>
        <taxon>Paenibacillus</taxon>
    </lineage>
</organism>
<protein>
    <recommendedName>
        <fullName evidence="5">WYL domain-containing protein</fullName>
    </recommendedName>
</protein>
<evidence type="ECO:0000313" key="3">
    <source>
        <dbReference type="Proteomes" id="UP000198809"/>
    </source>
</evidence>
<dbReference type="STRING" id="1333845.SAMN04487895_101517"/>
<sequence>MLNILEGQAIKFSYTNWKGESGTRRAVYMSIYHGSTEYHPETQWLMEAHDLDKHATRIFAMRDMSNVKYIKE</sequence>
<dbReference type="Proteomes" id="UP000198809">
    <property type="component" value="Unassembled WGS sequence"/>
</dbReference>
<evidence type="ECO:0008006" key="5">
    <source>
        <dbReference type="Google" id="ProtNLM"/>
    </source>
</evidence>
<dbReference type="AlphaFoldDB" id="A0A1H8GHG6"/>
<proteinExistence type="predicted"/>
<accession>A0A1H8GHG6</accession>